<dbReference type="AlphaFoldDB" id="A0AA42CN07"/>
<accession>A0AA42CN07</accession>
<reference evidence="1" key="1">
    <citation type="submission" date="2022-05" db="EMBL/GenBank/DDBJ databases">
        <authorList>
            <person name="Pankratov T."/>
        </authorList>
    </citation>
    <scope>NUCLEOTIDE SEQUENCE</scope>
    <source>
        <strain evidence="1">BP6-180914</strain>
    </source>
</reference>
<dbReference type="Proteomes" id="UP001165667">
    <property type="component" value="Unassembled WGS sequence"/>
</dbReference>
<evidence type="ECO:0000313" key="2">
    <source>
        <dbReference type="Proteomes" id="UP001165667"/>
    </source>
</evidence>
<protein>
    <submittedName>
        <fullName evidence="1">Sugar ABC transporter substrate-binding protein</fullName>
    </submittedName>
</protein>
<gene>
    <name evidence="1" type="ORF">M8523_36165</name>
</gene>
<evidence type="ECO:0000313" key="1">
    <source>
        <dbReference type="EMBL" id="MCW6513264.1"/>
    </source>
</evidence>
<comment type="caution">
    <text evidence="1">The sequence shown here is derived from an EMBL/GenBank/DDBJ whole genome shotgun (WGS) entry which is preliminary data.</text>
</comment>
<feature type="non-terminal residue" evidence="1">
    <location>
        <position position="1"/>
    </location>
</feature>
<dbReference type="EMBL" id="JAMOIM010000137">
    <property type="protein sequence ID" value="MCW6513264.1"/>
    <property type="molecule type" value="Genomic_DNA"/>
</dbReference>
<name>A0AA42CN07_9HYPH</name>
<proteinExistence type="predicted"/>
<sequence>ASIALSSPVFGYAMGQYGADWLEGKRIPQAMDILPVVLTEKNIAQYQADLANPAEAYRDPVRRSAYLVPYGNICYDTRDRYVNFPWSSEQK</sequence>
<organism evidence="1 2">
    <name type="scientific">Lichenifustis flavocetrariae</name>
    <dbReference type="NCBI Taxonomy" id="2949735"/>
    <lineage>
        <taxon>Bacteria</taxon>
        <taxon>Pseudomonadati</taxon>
        <taxon>Pseudomonadota</taxon>
        <taxon>Alphaproteobacteria</taxon>
        <taxon>Hyphomicrobiales</taxon>
        <taxon>Lichenihabitantaceae</taxon>
        <taxon>Lichenifustis</taxon>
    </lineage>
</organism>
<keyword evidence="2" id="KW-1185">Reference proteome</keyword>